<accession>A0ABN7TKX5</accession>
<gene>
    <name evidence="3" type="ORF">PAECIP111802_03322</name>
</gene>
<dbReference type="InterPro" id="IPR035681">
    <property type="entry name" value="ComA-like_MBL"/>
</dbReference>
<keyword evidence="4" id="KW-1185">Reference proteome</keyword>
<dbReference type="CDD" id="cd07731">
    <property type="entry name" value="ComA-like_MBL-fold"/>
    <property type="match status" value="1"/>
</dbReference>
<proteinExistence type="predicted"/>
<feature type="domain" description="Metallo-beta-lactamase" evidence="2">
    <location>
        <begin position="80"/>
        <end position="286"/>
    </location>
</feature>
<evidence type="ECO:0000256" key="1">
    <source>
        <dbReference type="SAM" id="SignalP"/>
    </source>
</evidence>
<dbReference type="SMART" id="SM00849">
    <property type="entry name" value="Lactamase_B"/>
    <property type="match status" value="1"/>
</dbReference>
<dbReference type="PANTHER" id="PTHR30619">
    <property type="entry name" value="DNA INTERNALIZATION/COMPETENCE PROTEIN COMEC/REC2"/>
    <property type="match status" value="1"/>
</dbReference>
<evidence type="ECO:0000313" key="3">
    <source>
        <dbReference type="EMBL" id="CAG7644584.1"/>
    </source>
</evidence>
<dbReference type="Pfam" id="PF00753">
    <property type="entry name" value="Lactamase_B"/>
    <property type="match status" value="1"/>
</dbReference>
<name>A0ABN7TKX5_9BACL</name>
<dbReference type="RefSeq" id="WP_377516775.1">
    <property type="nucleotide sequence ID" value="NZ_JBHSRV010000002.1"/>
</dbReference>
<comment type="caution">
    <text evidence="3">The sequence shown here is derived from an EMBL/GenBank/DDBJ whole genome shotgun (WGS) entry which is preliminary data.</text>
</comment>
<evidence type="ECO:0000259" key="2">
    <source>
        <dbReference type="SMART" id="SM00849"/>
    </source>
</evidence>
<dbReference type="PANTHER" id="PTHR30619:SF1">
    <property type="entry name" value="RECOMBINATION PROTEIN 2"/>
    <property type="match status" value="1"/>
</dbReference>
<feature type="chain" id="PRO_5045827405" description="Metallo-beta-lactamase domain-containing protein" evidence="1">
    <location>
        <begin position="23"/>
        <end position="340"/>
    </location>
</feature>
<dbReference type="PROSITE" id="PS51257">
    <property type="entry name" value="PROKAR_LIPOPROTEIN"/>
    <property type="match status" value="1"/>
</dbReference>
<dbReference type="InterPro" id="IPR052159">
    <property type="entry name" value="Competence_DNA_uptake"/>
</dbReference>
<sequence>MMKRIQQRLFFLLLVLVALAMAAGCGSTTPAASAGSSSAGVKPDTAAMSAEKRKQAVFATKPYKDLLTVRYLDLQNSEASGDSIVIQSPDGQTMLVDAGIPAVGPQVVGYLTQLGIDKLDIAVNTHPHPDHIGGFESVFRSKQVDQFYLGNLRPVEWSSYTSALAAANAKQVKQTFLEEGMEFQLGKEVHVKVMNPKKGELPGSIKKFELDEVNNPSIVLLLTYKNTRFLFTGDIHREREVELVEKYGDQLRADFMDAPHHGISTSSSQSFLQTVAPKVSVISYNKFNNFKQLLNYQKNSKSTYVTALHGNVLITSDGKELNVITEKDYPAKSGTESSSK</sequence>
<protein>
    <recommendedName>
        <fullName evidence="2">Metallo-beta-lactamase domain-containing protein</fullName>
    </recommendedName>
</protein>
<keyword evidence="1" id="KW-0732">Signal</keyword>
<evidence type="ECO:0000313" key="4">
    <source>
        <dbReference type="Proteomes" id="UP000730618"/>
    </source>
</evidence>
<dbReference type="Proteomes" id="UP000730618">
    <property type="component" value="Unassembled WGS sequence"/>
</dbReference>
<feature type="signal peptide" evidence="1">
    <location>
        <begin position="1"/>
        <end position="22"/>
    </location>
</feature>
<dbReference type="EMBL" id="CAJVCE010000008">
    <property type="protein sequence ID" value="CAG7644584.1"/>
    <property type="molecule type" value="Genomic_DNA"/>
</dbReference>
<reference evidence="3 4" key="1">
    <citation type="submission" date="2021-06" db="EMBL/GenBank/DDBJ databases">
        <authorList>
            <person name="Criscuolo A."/>
        </authorList>
    </citation>
    <scope>NUCLEOTIDE SEQUENCE [LARGE SCALE GENOMIC DNA]</scope>
    <source>
        <strain evidence="4">CIP 111802</strain>
    </source>
</reference>
<organism evidence="3 4">
    <name type="scientific">Paenibacillus allorhizosphaerae</name>
    <dbReference type="NCBI Taxonomy" id="2849866"/>
    <lineage>
        <taxon>Bacteria</taxon>
        <taxon>Bacillati</taxon>
        <taxon>Bacillota</taxon>
        <taxon>Bacilli</taxon>
        <taxon>Bacillales</taxon>
        <taxon>Paenibacillaceae</taxon>
        <taxon>Paenibacillus</taxon>
    </lineage>
</organism>
<dbReference type="InterPro" id="IPR001279">
    <property type="entry name" value="Metallo-B-lactamas"/>
</dbReference>